<dbReference type="InterPro" id="IPR017911">
    <property type="entry name" value="MacB-like_ATP-bd"/>
</dbReference>
<evidence type="ECO:0000259" key="4">
    <source>
        <dbReference type="PROSITE" id="PS50893"/>
    </source>
</evidence>
<keyword evidence="2" id="KW-0547">Nucleotide-binding</keyword>
<evidence type="ECO:0000313" key="6">
    <source>
        <dbReference type="Proteomes" id="UP000189021"/>
    </source>
</evidence>
<dbReference type="Pfam" id="PF00005">
    <property type="entry name" value="ABC_tran"/>
    <property type="match status" value="1"/>
</dbReference>
<accession>A0AB36JVE5</accession>
<evidence type="ECO:0000256" key="2">
    <source>
        <dbReference type="ARBA" id="ARBA00022741"/>
    </source>
</evidence>
<dbReference type="SUPFAM" id="SSF52540">
    <property type="entry name" value="P-loop containing nucleoside triphosphate hydrolases"/>
    <property type="match status" value="1"/>
</dbReference>
<dbReference type="EMBL" id="MUEK01000007">
    <property type="protein sequence ID" value="OOE39647.1"/>
    <property type="molecule type" value="Genomic_DNA"/>
</dbReference>
<dbReference type="PANTHER" id="PTHR24220:SF611">
    <property type="entry name" value="ATP-BINDING COMPONENT OF ABC TRANSPORTER-RELATED"/>
    <property type="match status" value="1"/>
</dbReference>
<dbReference type="PANTHER" id="PTHR24220">
    <property type="entry name" value="IMPORT ATP-BINDING PROTEIN"/>
    <property type="match status" value="1"/>
</dbReference>
<dbReference type="AlphaFoldDB" id="A0AB36JVE5"/>
<gene>
    <name evidence="5" type="ORF">BZG00_08915</name>
</gene>
<evidence type="ECO:0000313" key="5">
    <source>
        <dbReference type="EMBL" id="OOE39647.1"/>
    </source>
</evidence>
<dbReference type="InterPro" id="IPR015854">
    <property type="entry name" value="ABC_transpr_LolD-like"/>
</dbReference>
<dbReference type="GO" id="GO:0005886">
    <property type="term" value="C:plasma membrane"/>
    <property type="evidence" value="ECO:0007669"/>
    <property type="project" value="TreeGrafter"/>
</dbReference>
<dbReference type="CDD" id="cd03255">
    <property type="entry name" value="ABC_MJ0796_LolCDE_FtsE"/>
    <property type="match status" value="1"/>
</dbReference>
<comment type="caution">
    <text evidence="5">The sequence shown here is derived from an EMBL/GenBank/DDBJ whole genome shotgun (WGS) entry which is preliminary data.</text>
</comment>
<proteinExistence type="predicted"/>
<dbReference type="GO" id="GO:0016887">
    <property type="term" value="F:ATP hydrolysis activity"/>
    <property type="evidence" value="ECO:0007669"/>
    <property type="project" value="InterPro"/>
</dbReference>
<dbReference type="SMART" id="SM00382">
    <property type="entry name" value="AAA"/>
    <property type="match status" value="1"/>
</dbReference>
<evidence type="ECO:0000256" key="3">
    <source>
        <dbReference type="ARBA" id="ARBA00022840"/>
    </source>
</evidence>
<dbReference type="GeneID" id="89610245"/>
<dbReference type="InterPro" id="IPR003593">
    <property type="entry name" value="AAA+_ATPase"/>
</dbReference>
<organism evidence="5 6">
    <name type="scientific">Salinivibrio kushneri</name>
    <dbReference type="NCBI Taxonomy" id="1908198"/>
    <lineage>
        <taxon>Bacteria</taxon>
        <taxon>Pseudomonadati</taxon>
        <taxon>Pseudomonadota</taxon>
        <taxon>Gammaproteobacteria</taxon>
        <taxon>Vibrionales</taxon>
        <taxon>Vibrionaceae</taxon>
        <taxon>Salinivibrio</taxon>
    </lineage>
</organism>
<reference evidence="5 6" key="1">
    <citation type="journal article" date="2017" name="Genome Announc.">
        <title>Draft Genome Sequences of Salinivibrio proteolyticus, Salinivibrio sharmensis, Salinivibrio siamensis, Salinivibrio costicola subsp. alcaliphilus, Salinivibrio costicola subsp. vallismortis, and 29 New Isolates Belonging to the Genus Salinivibrio.</title>
        <authorList>
            <person name="Lopez-Hermoso C."/>
            <person name="de la Haba R.R."/>
            <person name="Sanchez-Porro C."/>
            <person name="Bayliss S.C."/>
            <person name="Feil E.J."/>
            <person name="Ventosa A."/>
        </authorList>
    </citation>
    <scope>NUCLEOTIDE SEQUENCE [LARGE SCALE GENOMIC DNA]</scope>
    <source>
        <strain evidence="5 6">AL184</strain>
    </source>
</reference>
<dbReference type="PROSITE" id="PS50893">
    <property type="entry name" value="ABC_TRANSPORTER_2"/>
    <property type="match status" value="1"/>
</dbReference>
<dbReference type="Gene3D" id="3.40.50.300">
    <property type="entry name" value="P-loop containing nucleotide triphosphate hydrolases"/>
    <property type="match status" value="1"/>
</dbReference>
<keyword evidence="6" id="KW-1185">Reference proteome</keyword>
<dbReference type="InterPro" id="IPR003439">
    <property type="entry name" value="ABC_transporter-like_ATP-bd"/>
</dbReference>
<dbReference type="RefSeq" id="WP_077659300.1">
    <property type="nucleotide sequence ID" value="NZ_CP040021.1"/>
</dbReference>
<dbReference type="InterPro" id="IPR027417">
    <property type="entry name" value="P-loop_NTPase"/>
</dbReference>
<keyword evidence="3 5" id="KW-0067">ATP-binding</keyword>
<dbReference type="Proteomes" id="UP000189021">
    <property type="component" value="Unassembled WGS sequence"/>
</dbReference>
<protein>
    <submittedName>
        <fullName evidence="5">Methionine ABC transporter ATP-binding protein</fullName>
    </submittedName>
</protein>
<dbReference type="GO" id="GO:0005524">
    <property type="term" value="F:ATP binding"/>
    <property type="evidence" value="ECO:0007669"/>
    <property type="project" value="UniProtKB-KW"/>
</dbReference>
<name>A0AB36JVE5_9GAMM</name>
<feature type="domain" description="ABC transporter" evidence="4">
    <location>
        <begin position="2"/>
        <end position="223"/>
    </location>
</feature>
<sequence length="231" mass="25516">MITIEQLRFTWPDQSQPILDIDSFAVGEGEHVFLKGPSGSGKSTLLSLIAGIHTPQSGVLTVNHQALTALNDRQRDQFRANHIGYIFQQFNLLPYLSVLDNVTVPLRFSHARRQALHHSPHQEAGTLLDRLGLPASCYHQPVTALSIGQQQRVAAARALIGAPALIIADEPTSALDTDTRNTFIRLLQDRCREANSSLLFVSHDSQLAPLFDRDVSLPALNRAIHREEANP</sequence>
<evidence type="ECO:0000256" key="1">
    <source>
        <dbReference type="ARBA" id="ARBA00022448"/>
    </source>
</evidence>
<dbReference type="GO" id="GO:0022857">
    <property type="term" value="F:transmembrane transporter activity"/>
    <property type="evidence" value="ECO:0007669"/>
    <property type="project" value="TreeGrafter"/>
</dbReference>
<keyword evidence="1" id="KW-0813">Transport</keyword>